<organism evidence="1 2">
    <name type="scientific">Flavimobilis rhizosphaerae</name>
    <dbReference type="NCBI Taxonomy" id="2775421"/>
    <lineage>
        <taxon>Bacteria</taxon>
        <taxon>Bacillati</taxon>
        <taxon>Actinomycetota</taxon>
        <taxon>Actinomycetes</taxon>
        <taxon>Micrococcales</taxon>
        <taxon>Jonesiaceae</taxon>
        <taxon>Flavimobilis</taxon>
    </lineage>
</organism>
<keyword evidence="2" id="KW-1185">Reference proteome</keyword>
<comment type="caution">
    <text evidence="1">The sequence shown here is derived from an EMBL/GenBank/DDBJ whole genome shotgun (WGS) entry which is preliminary data.</text>
</comment>
<evidence type="ECO:0000313" key="2">
    <source>
        <dbReference type="Proteomes" id="UP000642107"/>
    </source>
</evidence>
<name>A0ABR9DPH4_9MICO</name>
<evidence type="ECO:0000313" key="1">
    <source>
        <dbReference type="EMBL" id="MBD9699015.1"/>
    </source>
</evidence>
<dbReference type="RefSeq" id="WP_192278745.1">
    <property type="nucleotide sequence ID" value="NZ_JACZDF010000002.1"/>
</dbReference>
<proteinExistence type="predicted"/>
<protein>
    <recommendedName>
        <fullName evidence="3">Peptidase_C39 like family protein</fullName>
    </recommendedName>
</protein>
<dbReference type="EMBL" id="JACZDF010000002">
    <property type="protein sequence ID" value="MBD9699015.1"/>
    <property type="molecule type" value="Genomic_DNA"/>
</dbReference>
<dbReference type="Proteomes" id="UP000642107">
    <property type="component" value="Unassembled WGS sequence"/>
</dbReference>
<evidence type="ECO:0008006" key="3">
    <source>
        <dbReference type="Google" id="ProtNLM"/>
    </source>
</evidence>
<reference evidence="1 2" key="1">
    <citation type="submission" date="2020-09" db="EMBL/GenBank/DDBJ databases">
        <title>Flavimobilis rhizosphaerae sp. nov., isolated from rhizosphere soil of Spartina alterniflora.</title>
        <authorList>
            <person name="Hanqin C."/>
        </authorList>
    </citation>
    <scope>NUCLEOTIDE SEQUENCE [LARGE SCALE GENOMIC DNA]</scope>
    <source>
        <strain evidence="1 2">GY 10621</strain>
    </source>
</reference>
<accession>A0ABR9DPH4</accession>
<gene>
    <name evidence="1" type="ORF">IGS67_05825</name>
</gene>
<sequence>MTPPPRPRPPGEARDPLGGLTLVRVLAALGIWARPGQPSDAGCARATCDPRALAAARAGDPPPAQARDARSPGCDELLEDVCARAQRAGHAPATVTFLRDAWAALGPDARLRVAAPLASDAPTWRGRPAVQVDGTTCGAAVGAMLLAAGDPVVALALETGTVLGAGTVLETGTALETGAAPAGVRSPAHAPALTAAAAGFDELQRHLLGATSRRAVLGLLPWPRRFGTPPWGLAREARCADVRYRHVVVDVGDRPRTDALAAHIEASLRAGTPLPLFTGGASRTGWSTAVPRHVVLLVDVEGTSWRVYEPSCGRVLTVDTGTWAVPERRDAWGRWSRPHWILLPR</sequence>